<dbReference type="Proteomes" id="UP001272137">
    <property type="component" value="Unassembled WGS sequence"/>
</dbReference>
<dbReference type="EMBL" id="QXCT01000002">
    <property type="protein sequence ID" value="MDW9257098.1"/>
    <property type="molecule type" value="Genomic_DNA"/>
</dbReference>
<gene>
    <name evidence="1" type="ORF">C7S16_2435</name>
</gene>
<sequence>MRRRDARSRRRAAGNARSARHALWRRASSCACEAVAAREAAKRWSAP</sequence>
<evidence type="ECO:0000313" key="2">
    <source>
        <dbReference type="Proteomes" id="UP001272137"/>
    </source>
</evidence>
<comment type="caution">
    <text evidence="1">The sequence shown here is derived from an EMBL/GenBank/DDBJ whole genome shotgun (WGS) entry which is preliminary data.</text>
</comment>
<proteinExistence type="predicted"/>
<dbReference type="AlphaFoldDB" id="A0AAW9D5Q8"/>
<protein>
    <submittedName>
        <fullName evidence="1">Uncharacterized protein</fullName>
    </submittedName>
</protein>
<organism evidence="1 2">
    <name type="scientific">Burkholderia thailandensis</name>
    <dbReference type="NCBI Taxonomy" id="57975"/>
    <lineage>
        <taxon>Bacteria</taxon>
        <taxon>Pseudomonadati</taxon>
        <taxon>Pseudomonadota</taxon>
        <taxon>Betaproteobacteria</taxon>
        <taxon>Burkholderiales</taxon>
        <taxon>Burkholderiaceae</taxon>
        <taxon>Burkholderia</taxon>
        <taxon>pseudomallei group</taxon>
    </lineage>
</organism>
<reference evidence="1" key="1">
    <citation type="submission" date="2018-08" db="EMBL/GenBank/DDBJ databases">
        <title>Identification of Burkholderia cepacia strains that express a Burkholderia pseudomallei-like capsular polysaccharide.</title>
        <authorList>
            <person name="Burtnick M.N."/>
            <person name="Vongsouvath M."/>
            <person name="Newton P."/>
            <person name="Wuthiekanun V."/>
            <person name="Limmathurotsakul D."/>
            <person name="Brett P.J."/>
            <person name="Chantratita N."/>
            <person name="Dance D.A."/>
        </authorList>
    </citation>
    <scope>NUCLEOTIDE SEQUENCE</scope>
    <source>
        <strain evidence="1">SBXCC001</strain>
    </source>
</reference>
<name>A0AAW9D5Q8_BURTH</name>
<evidence type="ECO:0000313" key="1">
    <source>
        <dbReference type="EMBL" id="MDW9257098.1"/>
    </source>
</evidence>
<accession>A0AAW9D5Q8</accession>